<reference evidence="2" key="1">
    <citation type="submission" date="2019-12" db="EMBL/GenBank/DDBJ databases">
        <authorList>
            <person name="Scholes J."/>
        </authorList>
    </citation>
    <scope>NUCLEOTIDE SEQUENCE</scope>
</reference>
<feature type="compositionally biased region" description="Polar residues" evidence="1">
    <location>
        <begin position="23"/>
        <end position="35"/>
    </location>
</feature>
<dbReference type="EMBL" id="CACSLK010027837">
    <property type="protein sequence ID" value="CAA0832827.1"/>
    <property type="molecule type" value="Genomic_DNA"/>
</dbReference>
<feature type="compositionally biased region" description="Basic and acidic residues" evidence="1">
    <location>
        <begin position="177"/>
        <end position="187"/>
    </location>
</feature>
<dbReference type="AlphaFoldDB" id="A0A9N7RK02"/>
<feature type="region of interest" description="Disordered" evidence="1">
    <location>
        <begin position="199"/>
        <end position="293"/>
    </location>
</feature>
<feature type="compositionally biased region" description="Polar residues" evidence="1">
    <location>
        <begin position="280"/>
        <end position="292"/>
    </location>
</feature>
<evidence type="ECO:0000313" key="2">
    <source>
        <dbReference type="EMBL" id="CAA0832827.1"/>
    </source>
</evidence>
<evidence type="ECO:0000313" key="3">
    <source>
        <dbReference type="Proteomes" id="UP001153555"/>
    </source>
</evidence>
<accession>A0A9N7RK02</accession>
<comment type="caution">
    <text evidence="2">The sequence shown here is derived from an EMBL/GenBank/DDBJ whole genome shotgun (WGS) entry which is preliminary data.</text>
</comment>
<keyword evidence="3" id="KW-1185">Reference proteome</keyword>
<gene>
    <name evidence="2" type="ORF">SHERM_28101</name>
</gene>
<feature type="compositionally biased region" description="Polar residues" evidence="1">
    <location>
        <begin position="47"/>
        <end position="56"/>
    </location>
</feature>
<feature type="compositionally biased region" description="Basic and acidic residues" evidence="1">
    <location>
        <begin position="1"/>
        <end position="10"/>
    </location>
</feature>
<protein>
    <submittedName>
        <fullName evidence="2">Uncharacterized protein</fullName>
    </submittedName>
</protein>
<name>A0A9N7RK02_STRHE</name>
<evidence type="ECO:0000256" key="1">
    <source>
        <dbReference type="SAM" id="MobiDB-lite"/>
    </source>
</evidence>
<feature type="compositionally biased region" description="Basic and acidic residues" evidence="1">
    <location>
        <begin position="266"/>
        <end position="276"/>
    </location>
</feature>
<sequence length="307" mass="32816">MARDTAEETVSRSAIGEPPQFTLAAQRSTASSSSPMVRDMARDTEEMTTSGSDTIRSSAASSSKIIPPRVRALVLSSLPVAAVRGLRENREPRERRRGAPLCQKLARLPGGGKLKPIPDLVGSPSPDVDDASDCTGLFRPRDSTSPHHKQRHTVDPPAGATVLDLSLTPGFSRKKNRGPDSDDDARRLLSPSMNFEESLTTTCGDLPAGEINPSPDVDDASDCTGLFRPRDSTSPHHKQRRTADPPAGATVLDLSLTPGFSRNKNKGPDSDDDARRLLSPSMNSEESLTTTCGDLPAGEIKLLNLFG</sequence>
<organism evidence="2 3">
    <name type="scientific">Striga hermonthica</name>
    <name type="common">Purple witchweed</name>
    <name type="synonym">Buchnera hermonthica</name>
    <dbReference type="NCBI Taxonomy" id="68872"/>
    <lineage>
        <taxon>Eukaryota</taxon>
        <taxon>Viridiplantae</taxon>
        <taxon>Streptophyta</taxon>
        <taxon>Embryophyta</taxon>
        <taxon>Tracheophyta</taxon>
        <taxon>Spermatophyta</taxon>
        <taxon>Magnoliopsida</taxon>
        <taxon>eudicotyledons</taxon>
        <taxon>Gunneridae</taxon>
        <taxon>Pentapetalae</taxon>
        <taxon>asterids</taxon>
        <taxon>lamiids</taxon>
        <taxon>Lamiales</taxon>
        <taxon>Orobanchaceae</taxon>
        <taxon>Buchnereae</taxon>
        <taxon>Striga</taxon>
    </lineage>
</organism>
<proteinExistence type="predicted"/>
<dbReference type="Proteomes" id="UP001153555">
    <property type="component" value="Unassembled WGS sequence"/>
</dbReference>
<feature type="region of interest" description="Disordered" evidence="1">
    <location>
        <begin position="88"/>
        <end position="187"/>
    </location>
</feature>
<feature type="region of interest" description="Disordered" evidence="1">
    <location>
        <begin position="1"/>
        <end position="63"/>
    </location>
</feature>